<dbReference type="Pfam" id="PF01966">
    <property type="entry name" value="HD"/>
    <property type="match status" value="1"/>
</dbReference>
<reference evidence="2 3" key="1">
    <citation type="submission" date="2023-03" db="EMBL/GenBank/DDBJ databases">
        <title>Roseibium porphyridii sp. nov. and Roseibium rhodosorbium sp. nov. isolated from marine algae, Porphyridium cruentum and Rhodosorus marinus, respectively.</title>
        <authorList>
            <person name="Lee M.W."/>
            <person name="Choi B.J."/>
            <person name="Lee J.K."/>
            <person name="Choi D.G."/>
            <person name="Baek J.H."/>
            <person name="Bayburt H."/>
            <person name="Kim J.M."/>
            <person name="Han D.M."/>
            <person name="Kim K.H."/>
            <person name="Jeon C.O."/>
        </authorList>
    </citation>
    <scope>NUCLEOTIDE SEQUENCE [LARGE SCALE GENOMIC DNA]</scope>
    <source>
        <strain evidence="2 3">KMA01</strain>
    </source>
</reference>
<proteinExistence type="predicted"/>
<evidence type="ECO:0000313" key="2">
    <source>
        <dbReference type="EMBL" id="WFE87743.1"/>
    </source>
</evidence>
<name>A0ABY8EXH4_9HYPH</name>
<dbReference type="PANTHER" id="PTHR35569">
    <property type="entry name" value="CYANAMIDE HYDRATASE DDI2-RELATED"/>
    <property type="match status" value="1"/>
</dbReference>
<dbReference type="InterPro" id="IPR003607">
    <property type="entry name" value="HD/PDEase_dom"/>
</dbReference>
<dbReference type="RefSeq" id="WP_265681524.1">
    <property type="nucleotide sequence ID" value="NZ_CP120863.1"/>
</dbReference>
<dbReference type="InterPro" id="IPR006674">
    <property type="entry name" value="HD_domain"/>
</dbReference>
<evidence type="ECO:0000259" key="1">
    <source>
        <dbReference type="SMART" id="SM00471"/>
    </source>
</evidence>
<dbReference type="Proteomes" id="UP001209803">
    <property type="component" value="Chromosome"/>
</dbReference>
<sequence length="270" mass="30210">MNMNCETAISNEPMGTVAWGKRLGTYSKGRLTRLEKIQVLGNLGRMALLETADVLKERAGMLNAFGMDLDGLQPPDTALTRDAFDFADDVQGLELMRHSWRTYYWAVLFGKRAGLNTDLELLFSAAILHDVGLARDRVSEPGDCCFVLYGAERCKQHLVGKGHDRAKIRKIADAIGLHLNGYVSKRLHGAEAHLLSRGAMCDVFGLGRRRLSSQTRKQIFAEQPKGNLIDDLEIWPGHHLSGTRADFLIRLNHKDKSTSRPSRKMQPKEV</sequence>
<evidence type="ECO:0000313" key="3">
    <source>
        <dbReference type="Proteomes" id="UP001209803"/>
    </source>
</evidence>
<dbReference type="SUPFAM" id="SSF109604">
    <property type="entry name" value="HD-domain/PDEase-like"/>
    <property type="match status" value="1"/>
</dbReference>
<organism evidence="2 3">
    <name type="scientific">Roseibium porphyridii</name>
    <dbReference type="NCBI Taxonomy" id="2866279"/>
    <lineage>
        <taxon>Bacteria</taxon>
        <taxon>Pseudomonadati</taxon>
        <taxon>Pseudomonadota</taxon>
        <taxon>Alphaproteobacteria</taxon>
        <taxon>Hyphomicrobiales</taxon>
        <taxon>Stappiaceae</taxon>
        <taxon>Roseibium</taxon>
    </lineage>
</organism>
<dbReference type="PANTHER" id="PTHR35569:SF1">
    <property type="entry name" value="CYANAMIDE HYDRATASE DDI2-RELATED"/>
    <property type="match status" value="1"/>
</dbReference>
<keyword evidence="3" id="KW-1185">Reference proteome</keyword>
<gene>
    <name evidence="2" type="ORF">K1718_16415</name>
</gene>
<accession>A0ABY8EXH4</accession>
<dbReference type="Gene3D" id="1.10.3210.10">
    <property type="entry name" value="Hypothetical protein af1432"/>
    <property type="match status" value="1"/>
</dbReference>
<dbReference type="SMART" id="SM00471">
    <property type="entry name" value="HDc"/>
    <property type="match status" value="1"/>
</dbReference>
<dbReference type="EMBL" id="CP120863">
    <property type="protein sequence ID" value="WFE87743.1"/>
    <property type="molecule type" value="Genomic_DNA"/>
</dbReference>
<dbReference type="CDD" id="cd00077">
    <property type="entry name" value="HDc"/>
    <property type="match status" value="1"/>
</dbReference>
<protein>
    <submittedName>
        <fullName evidence="2">HD domain-containing protein</fullName>
    </submittedName>
</protein>
<feature type="domain" description="HD/PDEase" evidence="1">
    <location>
        <begin position="91"/>
        <end position="187"/>
    </location>
</feature>